<evidence type="ECO:0000313" key="11">
    <source>
        <dbReference type="EMBL" id="QPJ63298.1"/>
    </source>
</evidence>
<feature type="transmembrane region" description="Helical" evidence="9">
    <location>
        <begin position="352"/>
        <end position="374"/>
    </location>
</feature>
<dbReference type="Pfam" id="PF00571">
    <property type="entry name" value="CBS"/>
    <property type="match status" value="2"/>
</dbReference>
<dbReference type="Pfam" id="PF03448">
    <property type="entry name" value="MgtE_N"/>
    <property type="match status" value="1"/>
</dbReference>
<dbReference type="Gene3D" id="1.10.357.20">
    <property type="entry name" value="SLC41 divalent cation transporters, integral membrane domain"/>
    <property type="match status" value="1"/>
</dbReference>
<reference evidence="11 12" key="1">
    <citation type="submission" date="2020-02" db="EMBL/GenBank/DDBJ databases">
        <title>Genomic and physiological characterization of two novel Nitrospinaceae genera.</title>
        <authorList>
            <person name="Mueller A.J."/>
            <person name="Jung M.-Y."/>
            <person name="Strachan C.R."/>
            <person name="Herbold C.W."/>
            <person name="Kirkegaard R.H."/>
            <person name="Daims H."/>
        </authorList>
    </citation>
    <scope>NUCLEOTIDE SEQUENCE [LARGE SCALE GENOMIC DNA]</scope>
    <source>
        <strain evidence="11">EB</strain>
    </source>
</reference>
<dbReference type="InterPro" id="IPR046342">
    <property type="entry name" value="CBS_dom_sf"/>
</dbReference>
<evidence type="ECO:0000256" key="4">
    <source>
        <dbReference type="ARBA" id="ARBA00022692"/>
    </source>
</evidence>
<dbReference type="EMBL" id="CP048685">
    <property type="protein sequence ID" value="QPJ63298.1"/>
    <property type="molecule type" value="Genomic_DNA"/>
</dbReference>
<dbReference type="AlphaFoldDB" id="A0A7T0BYL5"/>
<dbReference type="InterPro" id="IPR038076">
    <property type="entry name" value="MgtE_N_sf"/>
</dbReference>
<feature type="domain" description="CBS" evidence="10">
    <location>
        <begin position="133"/>
        <end position="194"/>
    </location>
</feature>
<evidence type="ECO:0000256" key="7">
    <source>
        <dbReference type="ARBA" id="ARBA00023136"/>
    </source>
</evidence>
<feature type="transmembrane region" description="Helical" evidence="9">
    <location>
        <begin position="386"/>
        <end position="411"/>
    </location>
</feature>
<dbReference type="InterPro" id="IPR006668">
    <property type="entry name" value="Mg_transptr_MgtE_intracell_dom"/>
</dbReference>
<keyword evidence="8" id="KW-0129">CBS domain</keyword>
<dbReference type="Pfam" id="PF01769">
    <property type="entry name" value="MgtE"/>
    <property type="match status" value="1"/>
</dbReference>
<organism evidence="11 12">
    <name type="scientific">Candidatus Nitronauta litoralis</name>
    <dbReference type="NCBI Taxonomy" id="2705533"/>
    <lineage>
        <taxon>Bacteria</taxon>
        <taxon>Pseudomonadati</taxon>
        <taxon>Nitrospinota/Tectimicrobiota group</taxon>
        <taxon>Nitrospinota</taxon>
        <taxon>Nitrospinia</taxon>
        <taxon>Nitrospinales</taxon>
        <taxon>Nitrospinaceae</taxon>
        <taxon>Candidatus Nitronauta</taxon>
    </lineage>
</organism>
<keyword evidence="4 9" id="KW-0812">Transmembrane</keyword>
<comment type="subcellular location">
    <subcellularLocation>
        <location evidence="9">Cell membrane</location>
        <topology evidence="9">Multi-pass membrane protein</topology>
    </subcellularLocation>
    <subcellularLocation>
        <location evidence="1">Membrane</location>
        <topology evidence="1">Multi-pass membrane protein</topology>
    </subcellularLocation>
</comment>
<dbReference type="SMART" id="SM00924">
    <property type="entry name" value="MgtE_N"/>
    <property type="match status" value="1"/>
</dbReference>
<dbReference type="GO" id="GO:0015095">
    <property type="term" value="F:magnesium ion transmembrane transporter activity"/>
    <property type="evidence" value="ECO:0007669"/>
    <property type="project" value="UniProtKB-UniRule"/>
</dbReference>
<name>A0A7T0BYL5_9BACT</name>
<dbReference type="SUPFAM" id="SSF54631">
    <property type="entry name" value="CBS-domain pair"/>
    <property type="match status" value="1"/>
</dbReference>
<evidence type="ECO:0000256" key="9">
    <source>
        <dbReference type="RuleBase" id="RU362011"/>
    </source>
</evidence>
<keyword evidence="9" id="KW-0479">Metal-binding</keyword>
<evidence type="ECO:0000256" key="8">
    <source>
        <dbReference type="PROSITE-ProRule" id="PRU00703"/>
    </source>
</evidence>
<keyword evidence="3 9" id="KW-0813">Transport</keyword>
<dbReference type="SUPFAM" id="SSF161093">
    <property type="entry name" value="MgtE membrane domain-like"/>
    <property type="match status" value="1"/>
</dbReference>
<sequence>MPVNKLKSILESADSPETSKLVNEMDQFEIARVLHAFPTDQKTAIFQLLDTEEKQQDVLYETDIESRKEITKALGLKELVPLIEAMPADEAADIIQEHPPAGQAEILDKLPQEDARIIKDLIHYKEETAGGMMNPDFNRVSGDQLAGDLLMSLIREPGLDRGHYFFVVDDTGKLKGFFKMRDLLHAPANFRADQIIRDYLPTVDLTDPFEKVANLMDHEHMSTLPVLDSNNVIHGIVTFDDVLRVMQDEASEDIFTMVGTAKVDPFAKSTISKVRARAPWLLTTFVGGIVSAFVLKSFQLRVPEFATILFFVPFVLGLAGNVGIQGATVIVRGLATGDIKDDNLKTVVVSEVMVGVINGALFGIICGILIALAAQPLLGAPTLLGASVGIGIVLAVCAAGFIGSLAPLAFIKLEIDPAISTGPVVTVINDILGLTIYMLASGVIFSMLG</sequence>
<comment type="subunit">
    <text evidence="9">Homodimer.</text>
</comment>
<protein>
    <recommendedName>
        <fullName evidence="9">Magnesium transporter MgtE</fullName>
    </recommendedName>
</protein>
<dbReference type="PROSITE" id="PS51371">
    <property type="entry name" value="CBS"/>
    <property type="match status" value="2"/>
</dbReference>
<feature type="domain" description="CBS" evidence="10">
    <location>
        <begin position="195"/>
        <end position="252"/>
    </location>
</feature>
<keyword evidence="6 9" id="KW-1133">Transmembrane helix</keyword>
<evidence type="ECO:0000313" key="12">
    <source>
        <dbReference type="Proteomes" id="UP000594688"/>
    </source>
</evidence>
<comment type="similarity">
    <text evidence="2 9">Belongs to the SLC41A transporter family.</text>
</comment>
<evidence type="ECO:0000256" key="2">
    <source>
        <dbReference type="ARBA" id="ARBA00009749"/>
    </source>
</evidence>
<dbReference type="InterPro" id="IPR006669">
    <property type="entry name" value="MgtE_transporter"/>
</dbReference>
<dbReference type="InterPro" id="IPR000644">
    <property type="entry name" value="CBS_dom"/>
</dbReference>
<dbReference type="PANTHER" id="PTHR43773">
    <property type="entry name" value="MAGNESIUM TRANSPORTER MGTE"/>
    <property type="match status" value="1"/>
</dbReference>
<proteinExistence type="inferred from homology"/>
<evidence type="ECO:0000256" key="3">
    <source>
        <dbReference type="ARBA" id="ARBA00022448"/>
    </source>
</evidence>
<evidence type="ECO:0000256" key="5">
    <source>
        <dbReference type="ARBA" id="ARBA00022842"/>
    </source>
</evidence>
<dbReference type="GO" id="GO:0046872">
    <property type="term" value="F:metal ion binding"/>
    <property type="evidence" value="ECO:0007669"/>
    <property type="project" value="UniProtKB-KW"/>
</dbReference>
<dbReference type="GO" id="GO:0005886">
    <property type="term" value="C:plasma membrane"/>
    <property type="evidence" value="ECO:0007669"/>
    <property type="project" value="UniProtKB-SubCell"/>
</dbReference>
<dbReference type="InterPro" id="IPR036739">
    <property type="entry name" value="SLC41_membr_dom_sf"/>
</dbReference>
<keyword evidence="5 9" id="KW-0460">Magnesium</keyword>
<dbReference type="PANTHER" id="PTHR43773:SF1">
    <property type="entry name" value="MAGNESIUM TRANSPORTER MGTE"/>
    <property type="match status" value="1"/>
</dbReference>
<dbReference type="NCBIfam" id="TIGR00400">
    <property type="entry name" value="mgtE"/>
    <property type="match status" value="1"/>
</dbReference>
<feature type="transmembrane region" description="Helical" evidence="9">
    <location>
        <begin position="307"/>
        <end position="332"/>
    </location>
</feature>
<evidence type="ECO:0000259" key="10">
    <source>
        <dbReference type="PROSITE" id="PS51371"/>
    </source>
</evidence>
<accession>A0A7T0BYL5</accession>
<dbReference type="KEGG" id="nli:G3M70_16005"/>
<evidence type="ECO:0000256" key="6">
    <source>
        <dbReference type="ARBA" id="ARBA00022989"/>
    </source>
</evidence>
<feature type="transmembrane region" description="Helical" evidence="9">
    <location>
        <begin position="431"/>
        <end position="448"/>
    </location>
</feature>
<dbReference type="SMART" id="SM00116">
    <property type="entry name" value="CBS"/>
    <property type="match status" value="2"/>
</dbReference>
<comment type="function">
    <text evidence="9">Acts as a magnesium transporter.</text>
</comment>
<dbReference type="Proteomes" id="UP000594688">
    <property type="component" value="Chromosome"/>
</dbReference>
<dbReference type="InterPro" id="IPR006667">
    <property type="entry name" value="SLC41_membr_dom"/>
</dbReference>
<dbReference type="SUPFAM" id="SSF158791">
    <property type="entry name" value="MgtE N-terminal domain-like"/>
    <property type="match status" value="1"/>
</dbReference>
<feature type="transmembrane region" description="Helical" evidence="9">
    <location>
        <begin position="278"/>
        <end position="295"/>
    </location>
</feature>
<keyword evidence="7 9" id="KW-0472">Membrane</keyword>
<keyword evidence="9" id="KW-1003">Cell membrane</keyword>
<evidence type="ECO:0000256" key="1">
    <source>
        <dbReference type="ARBA" id="ARBA00004141"/>
    </source>
</evidence>
<dbReference type="Gene3D" id="3.10.580.10">
    <property type="entry name" value="CBS-domain"/>
    <property type="match status" value="1"/>
</dbReference>
<gene>
    <name evidence="11" type="primary">mgtE</name>
    <name evidence="11" type="ORF">G3M70_16005</name>
</gene>
<dbReference type="Gene3D" id="1.25.60.10">
    <property type="entry name" value="MgtE N-terminal domain-like"/>
    <property type="match status" value="1"/>
</dbReference>